<dbReference type="EMBL" id="ML977138">
    <property type="protein sequence ID" value="KAF1991995.1"/>
    <property type="molecule type" value="Genomic_DNA"/>
</dbReference>
<evidence type="ECO:0000313" key="1">
    <source>
        <dbReference type="EMBL" id="KAF1991995.1"/>
    </source>
</evidence>
<dbReference type="Proteomes" id="UP000800041">
    <property type="component" value="Unassembled WGS sequence"/>
</dbReference>
<dbReference type="AlphaFoldDB" id="A0A6G1HFQ9"/>
<proteinExistence type="predicted"/>
<evidence type="ECO:0000313" key="2">
    <source>
        <dbReference type="Proteomes" id="UP000800041"/>
    </source>
</evidence>
<organism evidence="1 2">
    <name type="scientific">Aulographum hederae CBS 113979</name>
    <dbReference type="NCBI Taxonomy" id="1176131"/>
    <lineage>
        <taxon>Eukaryota</taxon>
        <taxon>Fungi</taxon>
        <taxon>Dikarya</taxon>
        <taxon>Ascomycota</taxon>
        <taxon>Pezizomycotina</taxon>
        <taxon>Dothideomycetes</taxon>
        <taxon>Pleosporomycetidae</taxon>
        <taxon>Aulographales</taxon>
        <taxon>Aulographaceae</taxon>
    </lineage>
</organism>
<keyword evidence="2" id="KW-1185">Reference proteome</keyword>
<protein>
    <submittedName>
        <fullName evidence="1">Uncharacterized protein</fullName>
    </submittedName>
</protein>
<accession>A0A6G1HFQ9</accession>
<reference evidence="1" key="1">
    <citation type="journal article" date="2020" name="Stud. Mycol.">
        <title>101 Dothideomycetes genomes: a test case for predicting lifestyles and emergence of pathogens.</title>
        <authorList>
            <person name="Haridas S."/>
            <person name="Albert R."/>
            <person name="Binder M."/>
            <person name="Bloem J."/>
            <person name="Labutti K."/>
            <person name="Salamov A."/>
            <person name="Andreopoulos B."/>
            <person name="Baker S."/>
            <person name="Barry K."/>
            <person name="Bills G."/>
            <person name="Bluhm B."/>
            <person name="Cannon C."/>
            <person name="Castanera R."/>
            <person name="Culley D."/>
            <person name="Daum C."/>
            <person name="Ezra D."/>
            <person name="Gonzalez J."/>
            <person name="Henrissat B."/>
            <person name="Kuo A."/>
            <person name="Liang C."/>
            <person name="Lipzen A."/>
            <person name="Lutzoni F."/>
            <person name="Magnuson J."/>
            <person name="Mondo S."/>
            <person name="Nolan M."/>
            <person name="Ohm R."/>
            <person name="Pangilinan J."/>
            <person name="Park H.-J."/>
            <person name="Ramirez L."/>
            <person name="Alfaro M."/>
            <person name="Sun H."/>
            <person name="Tritt A."/>
            <person name="Yoshinaga Y."/>
            <person name="Zwiers L.-H."/>
            <person name="Turgeon B."/>
            <person name="Goodwin S."/>
            <person name="Spatafora J."/>
            <person name="Crous P."/>
            <person name="Grigoriev I."/>
        </authorList>
    </citation>
    <scope>NUCLEOTIDE SEQUENCE</scope>
    <source>
        <strain evidence="1">CBS 113979</strain>
    </source>
</reference>
<gene>
    <name evidence="1" type="ORF">K402DRAFT_76025</name>
</gene>
<name>A0A6G1HFQ9_9PEZI</name>
<sequence length="193" mass="22154">MLEDFLRTEYRIWPRKRKDHPDEEALNHGIVSWKSHPDVYGHARGFRFRGDGATAYCFGSKRKGPSRRGNLGPWNSQLEIPPKIPVSYTLHLYSPLHVISQTSMDTFSKGGGLWSVFGGTEWDTHYLLIQRPRLSHRRGTDRFVDELFLLAKSGSRITCFWKNKSGLYLAPETHITCCLPNFGDPQGPPRRRG</sequence>